<dbReference type="Proteomes" id="UP000658225">
    <property type="component" value="Unassembled WGS sequence"/>
</dbReference>
<feature type="domain" description="IDEAL" evidence="1">
    <location>
        <begin position="36"/>
        <end position="69"/>
    </location>
</feature>
<dbReference type="Gene3D" id="4.10.810.10">
    <property type="entry name" value="Virus Scaffolding Protein, Chain A"/>
    <property type="match status" value="1"/>
</dbReference>
<evidence type="ECO:0000313" key="2">
    <source>
        <dbReference type="EMBL" id="MBE1554900.1"/>
    </source>
</evidence>
<dbReference type="EMBL" id="JADBEL010000009">
    <property type="protein sequence ID" value="MBE1554900.1"/>
    <property type="molecule type" value="Genomic_DNA"/>
</dbReference>
<keyword evidence="3" id="KW-1185">Reference proteome</keyword>
<reference evidence="2" key="1">
    <citation type="submission" date="2020-10" db="EMBL/GenBank/DDBJ databases">
        <title>Genomic Encyclopedia of Type Strains, Phase IV (KMG-IV): sequencing the most valuable type-strain genomes for metagenomic binning, comparative biology and taxonomic classification.</title>
        <authorList>
            <person name="Goeker M."/>
        </authorList>
    </citation>
    <scope>NUCLEOTIDE SEQUENCE</scope>
    <source>
        <strain evidence="2">DSM 13886</strain>
    </source>
</reference>
<accession>A0A927MHT3</accession>
<dbReference type="InterPro" id="IPR014957">
    <property type="entry name" value="IDEAL_dom"/>
</dbReference>
<comment type="caution">
    <text evidence="2">The sequence shown here is derived from an EMBL/GenBank/DDBJ whole genome shotgun (WGS) entry which is preliminary data.</text>
</comment>
<dbReference type="InterPro" id="IPR027393">
    <property type="entry name" value="Virus_scaffolding_prot_C"/>
</dbReference>
<evidence type="ECO:0000259" key="1">
    <source>
        <dbReference type="Pfam" id="PF08858"/>
    </source>
</evidence>
<dbReference type="RefSeq" id="WP_192598646.1">
    <property type="nucleotide sequence ID" value="NZ_JADBEL010000009.1"/>
</dbReference>
<evidence type="ECO:0000313" key="3">
    <source>
        <dbReference type="Proteomes" id="UP000658225"/>
    </source>
</evidence>
<dbReference type="Pfam" id="PF08858">
    <property type="entry name" value="IDEAL"/>
    <property type="match status" value="1"/>
</dbReference>
<gene>
    <name evidence="2" type="ORF">H4683_001978</name>
</gene>
<name>A0A927MHT3_9BACL</name>
<proteinExistence type="predicted"/>
<sequence>MENNYSYAEFLKAVGKNSSSLQAEKLLNEIYMDLFLKHIHHEQTKERLMGLIDFALDCRDERVFLLYSERLLKLEEND</sequence>
<protein>
    <submittedName>
        <fullName evidence="2">Uncharacterized protein YpiB (UPF0302 family)</fullName>
    </submittedName>
</protein>
<organism evidence="2 3">
    <name type="scientific">Sporosarcina limicola</name>
    <dbReference type="NCBI Taxonomy" id="34101"/>
    <lineage>
        <taxon>Bacteria</taxon>
        <taxon>Bacillati</taxon>
        <taxon>Bacillota</taxon>
        <taxon>Bacilli</taxon>
        <taxon>Bacillales</taxon>
        <taxon>Caryophanaceae</taxon>
        <taxon>Sporosarcina</taxon>
    </lineage>
</organism>
<dbReference type="AlphaFoldDB" id="A0A927MHT3"/>